<keyword evidence="1" id="KW-0472">Membrane</keyword>
<feature type="transmembrane region" description="Helical" evidence="1">
    <location>
        <begin position="57"/>
        <end position="77"/>
    </location>
</feature>
<evidence type="ECO:0000256" key="1">
    <source>
        <dbReference type="SAM" id="Phobius"/>
    </source>
</evidence>
<name>A0A1G2R2L1_9BACT</name>
<proteinExistence type="predicted"/>
<keyword evidence="1" id="KW-1133">Transmembrane helix</keyword>
<dbReference type="STRING" id="1802451.A3C82_02365"/>
<dbReference type="AlphaFoldDB" id="A0A1G2R2L1"/>
<feature type="transmembrane region" description="Helical" evidence="1">
    <location>
        <begin position="97"/>
        <end position="120"/>
    </location>
</feature>
<keyword evidence="1" id="KW-0812">Transmembrane</keyword>
<dbReference type="InterPro" id="IPR014509">
    <property type="entry name" value="YjdF-like"/>
</dbReference>
<comment type="caution">
    <text evidence="2">The sequence shown here is derived from an EMBL/GenBank/DDBJ whole genome shotgun (WGS) entry which is preliminary data.</text>
</comment>
<sequence>MFVYAVNGILDARGLYYALPWVDMPMHFLGGASIGLAGIGFLSLFKQRGFVNEPPFLLQAFFIISFVGLAAVSWELWEFSMDIVFARHLQTDLFDTMVDMFLGLLGGLAAVLVWLAVLSISRRIR</sequence>
<dbReference type="Proteomes" id="UP000176901">
    <property type="component" value="Unassembled WGS sequence"/>
</dbReference>
<organism evidence="2 3">
    <name type="scientific">Candidatus Wildermuthbacteria bacterium RIFCSPHIGHO2_02_FULL_47_12</name>
    <dbReference type="NCBI Taxonomy" id="1802451"/>
    <lineage>
        <taxon>Bacteria</taxon>
        <taxon>Candidatus Wildermuthiibacteriota</taxon>
    </lineage>
</organism>
<accession>A0A1G2R2L1</accession>
<dbReference type="Pfam" id="PF09997">
    <property type="entry name" value="DUF2238"/>
    <property type="match status" value="1"/>
</dbReference>
<reference evidence="2 3" key="1">
    <citation type="journal article" date="2016" name="Nat. Commun.">
        <title>Thousands of microbial genomes shed light on interconnected biogeochemical processes in an aquifer system.</title>
        <authorList>
            <person name="Anantharaman K."/>
            <person name="Brown C.T."/>
            <person name="Hug L.A."/>
            <person name="Sharon I."/>
            <person name="Castelle C.J."/>
            <person name="Probst A.J."/>
            <person name="Thomas B.C."/>
            <person name="Singh A."/>
            <person name="Wilkins M.J."/>
            <person name="Karaoz U."/>
            <person name="Brodie E.L."/>
            <person name="Williams K.H."/>
            <person name="Hubbard S.S."/>
            <person name="Banfield J.F."/>
        </authorList>
    </citation>
    <scope>NUCLEOTIDE SEQUENCE [LARGE SCALE GENOMIC DNA]</scope>
</reference>
<protein>
    <recommendedName>
        <fullName evidence="4">VanZ-like domain-containing protein</fullName>
    </recommendedName>
</protein>
<evidence type="ECO:0008006" key="4">
    <source>
        <dbReference type="Google" id="ProtNLM"/>
    </source>
</evidence>
<dbReference type="EMBL" id="MHTW01000018">
    <property type="protein sequence ID" value="OHA67076.1"/>
    <property type="molecule type" value="Genomic_DNA"/>
</dbReference>
<gene>
    <name evidence="2" type="ORF">A3C82_02365</name>
</gene>
<evidence type="ECO:0000313" key="2">
    <source>
        <dbReference type="EMBL" id="OHA67076.1"/>
    </source>
</evidence>
<evidence type="ECO:0000313" key="3">
    <source>
        <dbReference type="Proteomes" id="UP000176901"/>
    </source>
</evidence>
<feature type="transmembrane region" description="Helical" evidence="1">
    <location>
        <begin position="26"/>
        <end position="45"/>
    </location>
</feature>